<dbReference type="RefSeq" id="WP_020936553.1">
    <property type="nucleotide sequence ID" value="NC_021915.1"/>
</dbReference>
<dbReference type="GO" id="GO:0050660">
    <property type="term" value="F:flavin adenine dinucleotide binding"/>
    <property type="evidence" value="ECO:0007669"/>
    <property type="project" value="TreeGrafter"/>
</dbReference>
<dbReference type="Gene3D" id="3.50.50.60">
    <property type="entry name" value="FAD/NAD(P)-binding domain"/>
    <property type="match status" value="1"/>
</dbReference>
<dbReference type="PANTHER" id="PTHR43539">
    <property type="entry name" value="FLAVIN-BINDING MONOOXYGENASE-LIKE PROTEIN (AFU_ORTHOLOGUE AFUA_4G09220)"/>
    <property type="match status" value="1"/>
</dbReference>
<dbReference type="Proteomes" id="UP000015388">
    <property type="component" value="Chromosome"/>
</dbReference>
<dbReference type="EMBL" id="CP003924">
    <property type="protein sequence ID" value="AGS35972.1"/>
    <property type="molecule type" value="Genomic_DNA"/>
</dbReference>
<evidence type="ECO:0000256" key="1">
    <source>
        <dbReference type="ARBA" id="ARBA00023002"/>
    </source>
</evidence>
<dbReference type="SUPFAM" id="SSF51905">
    <property type="entry name" value="FAD/NAD(P)-binding domain"/>
    <property type="match status" value="2"/>
</dbReference>
<name>S5SXW1_9CORY</name>
<gene>
    <name evidence="2" type="ORF">B841_12510</name>
</gene>
<reference evidence="2 3" key="1">
    <citation type="submission" date="2012-11" db="EMBL/GenBank/DDBJ databases">
        <title>The complete genome sequence of Corynebacterium maris Coryn-1 (=DSM 45190).</title>
        <authorList>
            <person name="Schaffert L."/>
            <person name="Albersmeier A."/>
            <person name="Kalinowski J."/>
            <person name="Ruckert C."/>
        </authorList>
    </citation>
    <scope>NUCLEOTIDE SEQUENCE [LARGE SCALE GENOMIC DNA]</scope>
    <source>
        <strain evidence="3">Coryn-1</strain>
    </source>
</reference>
<dbReference type="InterPro" id="IPR050982">
    <property type="entry name" value="Auxin_biosynth/cation_transpt"/>
</dbReference>
<organism evidence="2 3">
    <name type="scientific">Corynebacterium maris DSM 45190</name>
    <dbReference type="NCBI Taxonomy" id="1224163"/>
    <lineage>
        <taxon>Bacteria</taxon>
        <taxon>Bacillati</taxon>
        <taxon>Actinomycetota</taxon>
        <taxon>Actinomycetes</taxon>
        <taxon>Mycobacteriales</taxon>
        <taxon>Corynebacteriaceae</taxon>
        <taxon>Corynebacterium</taxon>
    </lineage>
</organism>
<dbReference type="PATRIC" id="fig|1224163.3.peg.2527"/>
<dbReference type="InterPro" id="IPR036188">
    <property type="entry name" value="FAD/NAD-bd_sf"/>
</dbReference>
<evidence type="ECO:0000313" key="3">
    <source>
        <dbReference type="Proteomes" id="UP000015388"/>
    </source>
</evidence>
<accession>S5SXW1</accession>
<dbReference type="OrthoDB" id="9808049at2"/>
<dbReference type="eggNOG" id="COG2072">
    <property type="taxonomic scope" value="Bacteria"/>
</dbReference>
<protein>
    <submittedName>
        <fullName evidence="2">Oxidoreductase</fullName>
    </submittedName>
</protein>
<dbReference type="HOGENOM" id="CLU_006909_1_2_11"/>
<dbReference type="Pfam" id="PF13738">
    <property type="entry name" value="Pyr_redox_3"/>
    <property type="match status" value="1"/>
</dbReference>
<dbReference type="PRINTS" id="PR00368">
    <property type="entry name" value="FADPNR"/>
</dbReference>
<dbReference type="KEGG" id="cmd:B841_12510"/>
<dbReference type="PANTHER" id="PTHR43539:SF78">
    <property type="entry name" value="FLAVIN-CONTAINING MONOOXYGENASE"/>
    <property type="match status" value="1"/>
</dbReference>
<dbReference type="AlphaFoldDB" id="S5SXW1"/>
<sequence length="320" mass="34328">MAHHTTLIIGGGQSGLATAYYLLAAGVDVLVLDNGVAPGGAWNHRADSLRLLSPAEYSSLPGMAMPPIPGQLRPAHIVEYLTNYEGLFDVPVQRPVRVTDVTHDGTVFHVAADRGDWSAEHVVMATGTWSTPFVADYPGTILGQFWHSANYPGPETFRDTDVAVIGAGNSGAQLVAELSEIADVTWLTRHEPRYLPEEIDGAELHRRLTAGEDLSALGDVVRTPQIARARAEGRMTTTRPPASLGDLTVNHFIWATGYKPALGPARGLLDDELRPTVDGLHLVGYGAITGVGSDTLAGVGRHAQQTARTITRAVDKRQRR</sequence>
<keyword evidence="1" id="KW-0560">Oxidoreductase</keyword>
<evidence type="ECO:0000313" key="2">
    <source>
        <dbReference type="EMBL" id="AGS35972.1"/>
    </source>
</evidence>
<dbReference type="STRING" id="1224163.B841_12510"/>
<proteinExistence type="predicted"/>
<keyword evidence="3" id="KW-1185">Reference proteome</keyword>
<dbReference type="GO" id="GO:0004497">
    <property type="term" value="F:monooxygenase activity"/>
    <property type="evidence" value="ECO:0007669"/>
    <property type="project" value="TreeGrafter"/>
</dbReference>
<dbReference type="PRINTS" id="PR00469">
    <property type="entry name" value="PNDRDTASEII"/>
</dbReference>